<feature type="chain" id="PRO_5004067203" evidence="1">
    <location>
        <begin position="19"/>
        <end position="163"/>
    </location>
</feature>
<evidence type="ECO:0000256" key="1">
    <source>
        <dbReference type="SAM" id="SignalP"/>
    </source>
</evidence>
<keyword evidence="1" id="KW-0732">Signal</keyword>
<keyword evidence="3" id="KW-1185">Reference proteome</keyword>
<proteinExistence type="predicted"/>
<dbReference type="AlphaFoldDB" id="M5FTK0"/>
<dbReference type="GeneID" id="63684068"/>
<feature type="signal peptide" evidence="1">
    <location>
        <begin position="1"/>
        <end position="18"/>
    </location>
</feature>
<dbReference type="HOGENOM" id="CLU_1626986_0_0_1"/>
<gene>
    <name evidence="2" type="ORF">DACRYDRAFT_110141</name>
</gene>
<name>M5FTK0_DACPD</name>
<reference evidence="2 3" key="1">
    <citation type="journal article" date="2012" name="Science">
        <title>The Paleozoic origin of enzymatic lignin decomposition reconstructed from 31 fungal genomes.</title>
        <authorList>
            <person name="Floudas D."/>
            <person name="Binder M."/>
            <person name="Riley R."/>
            <person name="Barry K."/>
            <person name="Blanchette R.A."/>
            <person name="Henrissat B."/>
            <person name="Martinez A.T."/>
            <person name="Otillar R."/>
            <person name="Spatafora J.W."/>
            <person name="Yadav J.S."/>
            <person name="Aerts A."/>
            <person name="Benoit I."/>
            <person name="Boyd A."/>
            <person name="Carlson A."/>
            <person name="Copeland A."/>
            <person name="Coutinho P.M."/>
            <person name="de Vries R.P."/>
            <person name="Ferreira P."/>
            <person name="Findley K."/>
            <person name="Foster B."/>
            <person name="Gaskell J."/>
            <person name="Glotzer D."/>
            <person name="Gorecki P."/>
            <person name="Heitman J."/>
            <person name="Hesse C."/>
            <person name="Hori C."/>
            <person name="Igarashi K."/>
            <person name="Jurgens J.A."/>
            <person name="Kallen N."/>
            <person name="Kersten P."/>
            <person name="Kohler A."/>
            <person name="Kuees U."/>
            <person name="Kumar T.K.A."/>
            <person name="Kuo A."/>
            <person name="LaButti K."/>
            <person name="Larrondo L.F."/>
            <person name="Lindquist E."/>
            <person name="Ling A."/>
            <person name="Lombard V."/>
            <person name="Lucas S."/>
            <person name="Lundell T."/>
            <person name="Martin R."/>
            <person name="McLaughlin D.J."/>
            <person name="Morgenstern I."/>
            <person name="Morin E."/>
            <person name="Murat C."/>
            <person name="Nagy L.G."/>
            <person name="Nolan M."/>
            <person name="Ohm R.A."/>
            <person name="Patyshakuliyeva A."/>
            <person name="Rokas A."/>
            <person name="Ruiz-Duenas F.J."/>
            <person name="Sabat G."/>
            <person name="Salamov A."/>
            <person name="Samejima M."/>
            <person name="Schmutz J."/>
            <person name="Slot J.C."/>
            <person name="St John F."/>
            <person name="Stenlid J."/>
            <person name="Sun H."/>
            <person name="Sun S."/>
            <person name="Syed K."/>
            <person name="Tsang A."/>
            <person name="Wiebenga A."/>
            <person name="Young D."/>
            <person name="Pisabarro A."/>
            <person name="Eastwood D.C."/>
            <person name="Martin F."/>
            <person name="Cullen D."/>
            <person name="Grigoriev I.V."/>
            <person name="Hibbett D.S."/>
        </authorList>
    </citation>
    <scope>NUCLEOTIDE SEQUENCE [LARGE SCALE GENOMIC DNA]</scope>
    <source>
        <strain evidence="2 3">DJM-731 SS1</strain>
    </source>
</reference>
<dbReference type="RefSeq" id="XP_040626316.1">
    <property type="nucleotide sequence ID" value="XM_040769006.1"/>
</dbReference>
<protein>
    <submittedName>
        <fullName evidence="2">Uncharacterized protein</fullName>
    </submittedName>
</protein>
<organism evidence="2 3">
    <name type="scientific">Dacryopinax primogenitus (strain DJM 731)</name>
    <name type="common">Brown rot fungus</name>
    <dbReference type="NCBI Taxonomy" id="1858805"/>
    <lineage>
        <taxon>Eukaryota</taxon>
        <taxon>Fungi</taxon>
        <taxon>Dikarya</taxon>
        <taxon>Basidiomycota</taxon>
        <taxon>Agaricomycotina</taxon>
        <taxon>Dacrymycetes</taxon>
        <taxon>Dacrymycetales</taxon>
        <taxon>Dacrymycetaceae</taxon>
        <taxon>Dacryopinax</taxon>
    </lineage>
</organism>
<evidence type="ECO:0000313" key="3">
    <source>
        <dbReference type="Proteomes" id="UP000030653"/>
    </source>
</evidence>
<evidence type="ECO:0000313" key="2">
    <source>
        <dbReference type="EMBL" id="EJT99418.1"/>
    </source>
</evidence>
<dbReference type="Proteomes" id="UP000030653">
    <property type="component" value="Unassembled WGS sequence"/>
</dbReference>
<dbReference type="EMBL" id="JH795870">
    <property type="protein sequence ID" value="EJT99418.1"/>
    <property type="molecule type" value="Genomic_DNA"/>
</dbReference>
<accession>M5FTK0</accession>
<sequence>MLFYQPFLLAALVATTFAAPLHSTRSLNDDSTRSELTERAVVTSETASNSLNGNIPRYSVPRDLAEEDELALFDARDFTDEDAIEWNVAARDVDVEEHELVERSKGVGHALGLRSLDEEEGEGWTIAARDLNFADEDEELAERSRVRERIKHFFQKVGHVIGL</sequence>